<name>A0ABX1RJL5_9PSEU</name>
<comment type="caution">
    <text evidence="2">The sequence shown here is derived from an EMBL/GenBank/DDBJ whole genome shotgun (WGS) entry which is preliminary data.</text>
</comment>
<organism evidence="2 3">
    <name type="scientific">Pseudonocardia xinjiangensis</name>
    <dbReference type="NCBI Taxonomy" id="75289"/>
    <lineage>
        <taxon>Bacteria</taxon>
        <taxon>Bacillati</taxon>
        <taxon>Actinomycetota</taxon>
        <taxon>Actinomycetes</taxon>
        <taxon>Pseudonocardiales</taxon>
        <taxon>Pseudonocardiaceae</taxon>
        <taxon>Pseudonocardia</taxon>
    </lineage>
</organism>
<sequence length="190" mass="20493">MVEHDAGVVVEDLGLVAELHWLPEPALGDRAGISVVQAAAVARRKIGRRSRLITLCSPCHLVTHFGYANVQGRTDEALAHLRKVNGLTLAEALTHVHAAEDVWIARSARVWELDVSILTDVGITLRRPERAIHRPAAAERALARVADRPVVPLPRPPAQPSRLPSAAPPLPSPPAPARRGLWSRLTGSDA</sequence>
<evidence type="ECO:0000256" key="1">
    <source>
        <dbReference type="SAM" id="MobiDB-lite"/>
    </source>
</evidence>
<gene>
    <name evidence="2" type="ORF">HF577_22315</name>
</gene>
<dbReference type="Proteomes" id="UP001296706">
    <property type="component" value="Unassembled WGS sequence"/>
</dbReference>
<protein>
    <submittedName>
        <fullName evidence="2">Uncharacterized protein</fullName>
    </submittedName>
</protein>
<keyword evidence="3" id="KW-1185">Reference proteome</keyword>
<reference evidence="2 3" key="1">
    <citation type="submission" date="2020-04" db="EMBL/GenBank/DDBJ databases">
        <authorList>
            <person name="Klaysubun C."/>
            <person name="Duangmal K."/>
            <person name="Lipun K."/>
        </authorList>
    </citation>
    <scope>NUCLEOTIDE SEQUENCE [LARGE SCALE GENOMIC DNA]</scope>
    <source>
        <strain evidence="2 3">JCM 11839</strain>
    </source>
</reference>
<evidence type="ECO:0000313" key="2">
    <source>
        <dbReference type="EMBL" id="NMH79814.1"/>
    </source>
</evidence>
<accession>A0ABX1RJL5</accession>
<evidence type="ECO:0000313" key="3">
    <source>
        <dbReference type="Proteomes" id="UP001296706"/>
    </source>
</evidence>
<feature type="compositionally biased region" description="Pro residues" evidence="1">
    <location>
        <begin position="166"/>
        <end position="176"/>
    </location>
</feature>
<dbReference type="EMBL" id="JAAXKY010000079">
    <property type="protein sequence ID" value="NMH79814.1"/>
    <property type="molecule type" value="Genomic_DNA"/>
</dbReference>
<feature type="region of interest" description="Disordered" evidence="1">
    <location>
        <begin position="148"/>
        <end position="190"/>
    </location>
</feature>
<proteinExistence type="predicted"/>